<dbReference type="GO" id="GO:0005829">
    <property type="term" value="C:cytosol"/>
    <property type="evidence" value="ECO:0007669"/>
    <property type="project" value="TreeGrafter"/>
</dbReference>
<dbReference type="EMBL" id="CP062803">
    <property type="protein sequence ID" value="QOT75151.1"/>
    <property type="molecule type" value="Genomic_DNA"/>
</dbReference>
<keyword evidence="4 7" id="KW-0238">DNA-binding</keyword>
<dbReference type="Pfam" id="PF00072">
    <property type="entry name" value="Response_reg"/>
    <property type="match status" value="1"/>
</dbReference>
<keyword evidence="2" id="KW-0902">Two-component regulatory system</keyword>
<feature type="domain" description="OmpR/PhoB-type" evidence="9">
    <location>
        <begin position="132"/>
        <end position="231"/>
    </location>
</feature>
<dbReference type="SUPFAM" id="SSF52172">
    <property type="entry name" value="CheY-like"/>
    <property type="match status" value="1"/>
</dbReference>
<evidence type="ECO:0000313" key="10">
    <source>
        <dbReference type="EMBL" id="QOT75151.1"/>
    </source>
</evidence>
<keyword evidence="5" id="KW-0804">Transcription</keyword>
<dbReference type="InterPro" id="IPR001867">
    <property type="entry name" value="OmpR/PhoB-type_DNA-bd"/>
</dbReference>
<evidence type="ECO:0000256" key="7">
    <source>
        <dbReference type="PROSITE-ProRule" id="PRU01091"/>
    </source>
</evidence>
<dbReference type="PANTHER" id="PTHR48111:SF4">
    <property type="entry name" value="DNA-BINDING DUAL TRANSCRIPTIONAL REGULATOR OMPR"/>
    <property type="match status" value="1"/>
</dbReference>
<evidence type="ECO:0000259" key="8">
    <source>
        <dbReference type="PROSITE" id="PS50110"/>
    </source>
</evidence>
<evidence type="ECO:0000259" key="9">
    <source>
        <dbReference type="PROSITE" id="PS51755"/>
    </source>
</evidence>
<dbReference type="InterPro" id="IPR001789">
    <property type="entry name" value="Sig_transdc_resp-reg_receiver"/>
</dbReference>
<dbReference type="GO" id="GO:0000976">
    <property type="term" value="F:transcription cis-regulatory region binding"/>
    <property type="evidence" value="ECO:0007669"/>
    <property type="project" value="TreeGrafter"/>
</dbReference>
<sequence length="250" mass="28097">MTPHVLLVDDDPVACDLLSRILLSSGMTVSVLHDGYDLSRRLTQERPSVVLLDIMMPRKDGLSALQEVRAAGDDVPMIFLSARGEAADRAAGLELGADDYLPKPFCSRELLARIHAVLRRRPQAPGSAPEQRHSYSFGPFDVDFSARILTRDGERLPLRDTEFAMLKVFTGHPMKVLSRARLHDRLYGSDMHFRDRSLDVPVWRLRRVIEEDPSVPRYIQTVRGRGYVFVPGLDAFCADEADDLDEAPDT</sequence>
<dbReference type="SUPFAM" id="SSF46894">
    <property type="entry name" value="C-terminal effector domain of the bipartite response regulators"/>
    <property type="match status" value="1"/>
</dbReference>
<dbReference type="Gene3D" id="1.10.10.10">
    <property type="entry name" value="Winged helix-like DNA-binding domain superfamily/Winged helix DNA-binding domain"/>
    <property type="match status" value="1"/>
</dbReference>
<feature type="modified residue" description="4-aspartylphosphate" evidence="6">
    <location>
        <position position="53"/>
    </location>
</feature>
<dbReference type="PANTHER" id="PTHR48111">
    <property type="entry name" value="REGULATOR OF RPOS"/>
    <property type="match status" value="1"/>
</dbReference>
<dbReference type="SMART" id="SM00862">
    <property type="entry name" value="Trans_reg_C"/>
    <property type="match status" value="1"/>
</dbReference>
<dbReference type="CDD" id="cd00383">
    <property type="entry name" value="trans_reg_C"/>
    <property type="match status" value="1"/>
</dbReference>
<dbReference type="Pfam" id="PF00486">
    <property type="entry name" value="Trans_reg_C"/>
    <property type="match status" value="1"/>
</dbReference>
<evidence type="ECO:0000256" key="5">
    <source>
        <dbReference type="ARBA" id="ARBA00023163"/>
    </source>
</evidence>
<dbReference type="InterPro" id="IPR039420">
    <property type="entry name" value="WalR-like"/>
</dbReference>
<keyword evidence="1 6" id="KW-0597">Phosphoprotein</keyword>
<dbReference type="SMART" id="SM00448">
    <property type="entry name" value="REC"/>
    <property type="match status" value="1"/>
</dbReference>
<evidence type="ECO:0000256" key="6">
    <source>
        <dbReference type="PROSITE-ProRule" id="PRU00169"/>
    </source>
</evidence>
<dbReference type="InterPro" id="IPR036388">
    <property type="entry name" value="WH-like_DNA-bd_sf"/>
</dbReference>
<reference evidence="10 11" key="1">
    <citation type="submission" date="2020-10" db="EMBL/GenBank/DDBJ databases">
        <title>Complete genome sequence of Cupriavidus basilensis CCUG 49340T.</title>
        <authorList>
            <person name="Salva-Serra F."/>
            <person name="Donoso R.A."/>
            <person name="Cho K.H."/>
            <person name="Yoo J.A."/>
            <person name="Lee K."/>
            <person name="Yoon S.-H."/>
            <person name="Perez-Pantoja D."/>
            <person name="Moore E.R.B."/>
        </authorList>
    </citation>
    <scope>NUCLEOTIDE SEQUENCE [LARGE SCALE GENOMIC DNA]</scope>
    <source>
        <strain evidence="11">CCUG 49340</strain>
    </source>
</reference>
<dbReference type="AlphaFoldDB" id="A0A643G4Z5"/>
<dbReference type="PROSITE" id="PS51755">
    <property type="entry name" value="OMPR_PHOB"/>
    <property type="match status" value="1"/>
</dbReference>
<dbReference type="RefSeq" id="WP_150983196.1">
    <property type="nucleotide sequence ID" value="NZ_CP062803.1"/>
</dbReference>
<proteinExistence type="predicted"/>
<accession>A0A643G4Z5</accession>
<gene>
    <name evidence="10" type="ORF">F7R26_013010</name>
</gene>
<dbReference type="Gene3D" id="6.10.250.690">
    <property type="match status" value="1"/>
</dbReference>
<organism evidence="10 11">
    <name type="scientific">Cupriavidus basilensis</name>
    <dbReference type="NCBI Taxonomy" id="68895"/>
    <lineage>
        <taxon>Bacteria</taxon>
        <taxon>Pseudomonadati</taxon>
        <taxon>Pseudomonadota</taxon>
        <taxon>Betaproteobacteria</taxon>
        <taxon>Burkholderiales</taxon>
        <taxon>Burkholderiaceae</taxon>
        <taxon>Cupriavidus</taxon>
    </lineage>
</organism>
<dbReference type="PROSITE" id="PS50110">
    <property type="entry name" value="RESPONSE_REGULATORY"/>
    <property type="match status" value="1"/>
</dbReference>
<dbReference type="GO" id="GO:0006355">
    <property type="term" value="P:regulation of DNA-templated transcription"/>
    <property type="evidence" value="ECO:0007669"/>
    <property type="project" value="InterPro"/>
</dbReference>
<name>A0A643G4Z5_9BURK</name>
<evidence type="ECO:0000256" key="3">
    <source>
        <dbReference type="ARBA" id="ARBA00023015"/>
    </source>
</evidence>
<evidence type="ECO:0000256" key="2">
    <source>
        <dbReference type="ARBA" id="ARBA00023012"/>
    </source>
</evidence>
<protein>
    <submittedName>
        <fullName evidence="10">Response regulator</fullName>
    </submittedName>
</protein>
<keyword evidence="3" id="KW-0805">Transcription regulation</keyword>
<evidence type="ECO:0000313" key="11">
    <source>
        <dbReference type="Proteomes" id="UP000397656"/>
    </source>
</evidence>
<evidence type="ECO:0000256" key="1">
    <source>
        <dbReference type="ARBA" id="ARBA00022553"/>
    </source>
</evidence>
<dbReference type="GO" id="GO:0000156">
    <property type="term" value="F:phosphorelay response regulator activity"/>
    <property type="evidence" value="ECO:0007669"/>
    <property type="project" value="TreeGrafter"/>
</dbReference>
<dbReference type="Gene3D" id="3.40.50.2300">
    <property type="match status" value="1"/>
</dbReference>
<dbReference type="GeneID" id="98401829"/>
<dbReference type="InterPro" id="IPR011006">
    <property type="entry name" value="CheY-like_superfamily"/>
</dbReference>
<feature type="domain" description="Response regulatory" evidence="8">
    <location>
        <begin position="4"/>
        <end position="118"/>
    </location>
</feature>
<dbReference type="InterPro" id="IPR016032">
    <property type="entry name" value="Sig_transdc_resp-reg_C-effctor"/>
</dbReference>
<dbReference type="Proteomes" id="UP000397656">
    <property type="component" value="Chromosome 1"/>
</dbReference>
<feature type="DNA-binding region" description="OmpR/PhoB-type" evidence="7">
    <location>
        <begin position="132"/>
        <end position="231"/>
    </location>
</feature>
<dbReference type="GO" id="GO:0032993">
    <property type="term" value="C:protein-DNA complex"/>
    <property type="evidence" value="ECO:0007669"/>
    <property type="project" value="TreeGrafter"/>
</dbReference>
<evidence type="ECO:0000256" key="4">
    <source>
        <dbReference type="ARBA" id="ARBA00023125"/>
    </source>
</evidence>